<organism evidence="7 8">
    <name type="scientific">Amphibacillus xylanus (strain ATCC 51415 / DSM 6626 / JCM 7361 / LMG 17667 / NBRC 15112 / Ep01)</name>
    <dbReference type="NCBI Taxonomy" id="698758"/>
    <lineage>
        <taxon>Bacteria</taxon>
        <taxon>Bacillati</taxon>
        <taxon>Bacillota</taxon>
        <taxon>Bacilli</taxon>
        <taxon>Bacillales</taxon>
        <taxon>Bacillaceae</taxon>
        <taxon>Amphibacillus</taxon>
    </lineage>
</organism>
<gene>
    <name evidence="7" type="ordered locus">AXY_23750</name>
</gene>
<sequence>MIRIVYFDDGTNRSRNKRYRRNTINLFLSLVIGVVLGAFLFAVALPKLIELDLLPYQFYVVSEQGNIVGQMMHTTQEESTYKLDPIRPVSVDIATQVTSIVERVTPAVVGVENLQTKSFNFWDQASYDGGTGSGVIYRKEADRAYIVTNHHVIEGADQIEIILEDDTRLIAELKGSDLYTDLAVLEVDGTHIDVVIELGNSELTKVGEPVIAIGNPLGLGLSGSVTQGIISGTQRSIPQDFSGDGLADWQADVIQTDAAINPGNSGGALINMQGQLIGINSMKINQEAVEGIGFAIPINEALPVIQELEQTGQVTRAFLGVEAYSLIDVPKTEWKRSLQLPDHVMGGIYIQSVEPFTPADYAGLQPYDVIVELDGEPVHTIVDLRKFLYQKKQPGDTMVVDFYRMGQAEQVIVELTKQ</sequence>
<dbReference type="PANTHER" id="PTHR43343:SF3">
    <property type="entry name" value="PROTEASE DO-LIKE 8, CHLOROPLASTIC"/>
    <property type="match status" value="1"/>
</dbReference>
<keyword evidence="4" id="KW-0720">Serine protease</keyword>
<comment type="similarity">
    <text evidence="1">Belongs to the peptidase S1C family.</text>
</comment>
<dbReference type="InterPro" id="IPR036034">
    <property type="entry name" value="PDZ_sf"/>
</dbReference>
<dbReference type="InterPro" id="IPR001940">
    <property type="entry name" value="Peptidase_S1C"/>
</dbReference>
<dbReference type="GO" id="GO:0004252">
    <property type="term" value="F:serine-type endopeptidase activity"/>
    <property type="evidence" value="ECO:0007669"/>
    <property type="project" value="InterPro"/>
</dbReference>
<keyword evidence="5" id="KW-0812">Transmembrane</keyword>
<keyword evidence="2 7" id="KW-0645">Protease</keyword>
<dbReference type="Pfam" id="PF13365">
    <property type="entry name" value="Trypsin_2"/>
    <property type="match status" value="1"/>
</dbReference>
<dbReference type="AlphaFoldDB" id="K0J526"/>
<feature type="domain" description="PDZ" evidence="6">
    <location>
        <begin position="290"/>
        <end position="406"/>
    </location>
</feature>
<evidence type="ECO:0000256" key="3">
    <source>
        <dbReference type="ARBA" id="ARBA00022801"/>
    </source>
</evidence>
<dbReference type="EMBL" id="AP012050">
    <property type="protein sequence ID" value="BAM48507.1"/>
    <property type="molecule type" value="Genomic_DNA"/>
</dbReference>
<dbReference type="Gene3D" id="2.30.42.10">
    <property type="match status" value="1"/>
</dbReference>
<dbReference type="InterPro" id="IPR051201">
    <property type="entry name" value="Chloro_Bact_Ser_Proteases"/>
</dbReference>
<dbReference type="PANTHER" id="PTHR43343">
    <property type="entry name" value="PEPTIDASE S12"/>
    <property type="match status" value="1"/>
</dbReference>
<feature type="transmembrane region" description="Helical" evidence="5">
    <location>
        <begin position="23"/>
        <end position="45"/>
    </location>
</feature>
<dbReference type="PATRIC" id="fig|698758.3.peg.2382"/>
<keyword evidence="8" id="KW-1185">Reference proteome</keyword>
<protein>
    <submittedName>
        <fullName evidence="7">HtrA family serine protease</fullName>
    </submittedName>
</protein>
<dbReference type="eggNOG" id="COG0265">
    <property type="taxonomic scope" value="Bacteria"/>
</dbReference>
<dbReference type="SUPFAM" id="SSF50494">
    <property type="entry name" value="Trypsin-like serine proteases"/>
    <property type="match status" value="1"/>
</dbReference>
<dbReference type="SMART" id="SM00228">
    <property type="entry name" value="PDZ"/>
    <property type="match status" value="1"/>
</dbReference>
<evidence type="ECO:0000313" key="8">
    <source>
        <dbReference type="Proteomes" id="UP000006294"/>
    </source>
</evidence>
<name>K0J526_AMPXN</name>
<dbReference type="STRING" id="698758.AXY_23750"/>
<dbReference type="InterPro" id="IPR001478">
    <property type="entry name" value="PDZ"/>
</dbReference>
<evidence type="ECO:0000256" key="1">
    <source>
        <dbReference type="ARBA" id="ARBA00010541"/>
    </source>
</evidence>
<keyword evidence="5" id="KW-0472">Membrane</keyword>
<proteinExistence type="inferred from homology"/>
<dbReference type="GO" id="GO:0006508">
    <property type="term" value="P:proteolysis"/>
    <property type="evidence" value="ECO:0007669"/>
    <property type="project" value="UniProtKB-KW"/>
</dbReference>
<dbReference type="MEROPS" id="S01.364"/>
<evidence type="ECO:0000313" key="7">
    <source>
        <dbReference type="EMBL" id="BAM48507.1"/>
    </source>
</evidence>
<evidence type="ECO:0000256" key="5">
    <source>
        <dbReference type="SAM" id="Phobius"/>
    </source>
</evidence>
<evidence type="ECO:0000256" key="2">
    <source>
        <dbReference type="ARBA" id="ARBA00022670"/>
    </source>
</evidence>
<keyword evidence="5" id="KW-1133">Transmembrane helix</keyword>
<keyword evidence="3" id="KW-0378">Hydrolase</keyword>
<evidence type="ECO:0000256" key="4">
    <source>
        <dbReference type="ARBA" id="ARBA00022825"/>
    </source>
</evidence>
<dbReference type="FunFam" id="2.40.10.10:FF:000001">
    <property type="entry name" value="Periplasmic serine protease DegS"/>
    <property type="match status" value="1"/>
</dbReference>
<dbReference type="SUPFAM" id="SSF50156">
    <property type="entry name" value="PDZ domain-like"/>
    <property type="match status" value="1"/>
</dbReference>
<dbReference type="Proteomes" id="UP000006294">
    <property type="component" value="Chromosome"/>
</dbReference>
<dbReference type="KEGG" id="axl:AXY_23750"/>
<accession>K0J526</accession>
<dbReference type="HOGENOM" id="CLU_020120_0_2_9"/>
<dbReference type="InterPro" id="IPR043504">
    <property type="entry name" value="Peptidase_S1_PA_chymotrypsin"/>
</dbReference>
<dbReference type="PRINTS" id="PR00834">
    <property type="entry name" value="PROTEASES2C"/>
</dbReference>
<reference evidence="7 8" key="1">
    <citation type="submission" date="2011-01" db="EMBL/GenBank/DDBJ databases">
        <title>Whole genome sequence of Amphibacillus xylinus NBRC 15112.</title>
        <authorList>
            <person name="Nakazawa H."/>
            <person name="Katano Y."/>
            <person name="Nakamura S."/>
            <person name="Sasagawa M."/>
            <person name="Fukada J."/>
            <person name="Arai T."/>
            <person name="Sasakura N."/>
            <person name="Mochizuki D."/>
            <person name="Hosoyama A."/>
            <person name="Harada K."/>
            <person name="Horikawa H."/>
            <person name="Kato Y."/>
            <person name="Harada T."/>
            <person name="Sasaki K."/>
            <person name="Sekiguchi M."/>
            <person name="Hodoyama M."/>
            <person name="Nishiko R."/>
            <person name="Narita H."/>
            <person name="Hanamaki A."/>
            <person name="Hata C."/>
            <person name="Konno Y."/>
            <person name="Niimura Y."/>
            <person name="Yamazaki S."/>
            <person name="Fujita N."/>
        </authorList>
    </citation>
    <scope>NUCLEOTIDE SEQUENCE [LARGE SCALE GENOMIC DNA]</scope>
    <source>
        <strain evidence="8">ATCC 51415 / DSM 6626 / JCM 7361 / LMG 17667 / NBRC 15112 / Ep01</strain>
    </source>
</reference>
<dbReference type="Gene3D" id="2.40.10.10">
    <property type="entry name" value="Trypsin-like serine proteases"/>
    <property type="match status" value="2"/>
</dbReference>
<dbReference type="Pfam" id="PF13180">
    <property type="entry name" value="PDZ_2"/>
    <property type="match status" value="1"/>
</dbReference>
<dbReference type="InterPro" id="IPR009003">
    <property type="entry name" value="Peptidase_S1_PA"/>
</dbReference>
<evidence type="ECO:0000259" key="6">
    <source>
        <dbReference type="SMART" id="SM00228"/>
    </source>
</evidence>